<reference evidence="3 4" key="1">
    <citation type="submission" date="2019-03" db="EMBL/GenBank/DDBJ databases">
        <title>Genomic Encyclopedia of Type Strains, Phase IV (KMG-IV): sequencing the most valuable type-strain genomes for metagenomic binning, comparative biology and taxonomic classification.</title>
        <authorList>
            <person name="Goeker M."/>
        </authorList>
    </citation>
    <scope>NUCLEOTIDE SEQUENCE [LARGE SCALE GENOMIC DNA]</scope>
    <source>
        <strain evidence="3 4">DSM 45765</strain>
    </source>
</reference>
<evidence type="ECO:0000313" key="4">
    <source>
        <dbReference type="Proteomes" id="UP000294911"/>
    </source>
</evidence>
<dbReference type="PANTHER" id="PTHR34075">
    <property type="entry name" value="BLR3430 PROTEIN"/>
    <property type="match status" value="1"/>
</dbReference>
<dbReference type="Proteomes" id="UP000294911">
    <property type="component" value="Unassembled WGS sequence"/>
</dbReference>
<evidence type="ECO:0000259" key="1">
    <source>
        <dbReference type="Pfam" id="PF01796"/>
    </source>
</evidence>
<dbReference type="InterPro" id="IPR052513">
    <property type="entry name" value="Thioester_dehydratase-like"/>
</dbReference>
<dbReference type="Pfam" id="PF01796">
    <property type="entry name" value="OB_ChsH2_C"/>
    <property type="match status" value="1"/>
</dbReference>
<accession>A0A4R2QVN8</accession>
<organism evidence="3 4">
    <name type="scientific">Tamaricihabitans halophyticus</name>
    <dbReference type="NCBI Taxonomy" id="1262583"/>
    <lineage>
        <taxon>Bacteria</taxon>
        <taxon>Bacillati</taxon>
        <taxon>Actinomycetota</taxon>
        <taxon>Actinomycetes</taxon>
        <taxon>Pseudonocardiales</taxon>
        <taxon>Pseudonocardiaceae</taxon>
        <taxon>Tamaricihabitans</taxon>
    </lineage>
</organism>
<dbReference type="PANTHER" id="PTHR34075:SF5">
    <property type="entry name" value="BLR3430 PROTEIN"/>
    <property type="match status" value="1"/>
</dbReference>
<protein>
    <submittedName>
        <fullName evidence="3">Putative OB-fold protein</fullName>
    </submittedName>
</protein>
<comment type="caution">
    <text evidence="3">The sequence shown here is derived from an EMBL/GenBank/DDBJ whole genome shotgun (WGS) entry which is preliminary data.</text>
</comment>
<dbReference type="Pfam" id="PF12172">
    <property type="entry name" value="zf-ChsH2"/>
    <property type="match status" value="1"/>
</dbReference>
<dbReference type="EMBL" id="SLXQ01000003">
    <property type="protein sequence ID" value="TCP54140.1"/>
    <property type="molecule type" value="Genomic_DNA"/>
</dbReference>
<keyword evidence="4" id="KW-1185">Reference proteome</keyword>
<dbReference type="RefSeq" id="WP_132876911.1">
    <property type="nucleotide sequence ID" value="NZ_SLXQ01000003.1"/>
</dbReference>
<dbReference type="AlphaFoldDB" id="A0A4R2QVN8"/>
<name>A0A4R2QVN8_9PSEU</name>
<evidence type="ECO:0000313" key="3">
    <source>
        <dbReference type="EMBL" id="TCP54140.1"/>
    </source>
</evidence>
<gene>
    <name evidence="3" type="ORF">EV191_103181</name>
</gene>
<evidence type="ECO:0000259" key="2">
    <source>
        <dbReference type="Pfam" id="PF12172"/>
    </source>
</evidence>
<dbReference type="InterPro" id="IPR002878">
    <property type="entry name" value="ChsH2_C"/>
</dbReference>
<dbReference type="InterPro" id="IPR012340">
    <property type="entry name" value="NA-bd_OB-fold"/>
</dbReference>
<dbReference type="InterPro" id="IPR022002">
    <property type="entry name" value="ChsH2_Znr"/>
</dbReference>
<dbReference type="Gene3D" id="6.10.30.10">
    <property type="match status" value="1"/>
</dbReference>
<feature type="domain" description="ChsH2 rubredoxin-like zinc ribbon" evidence="2">
    <location>
        <begin position="16"/>
        <end position="45"/>
    </location>
</feature>
<proteinExistence type="predicted"/>
<sequence>MTILPQRPIEPGLFTWPADQPQLIGSRCAGCAEIVFPARTTCPRCMGMDVEQHLLATRGTLWTWTIQGFRPKPPFGLPEQQHFEPFGVGYIELAGQTRVEARLTESDSARLAIGMPMELTTVPLWRDGDHELITYAFQPIYEGDDSHAAQ</sequence>
<dbReference type="SUPFAM" id="SSF50249">
    <property type="entry name" value="Nucleic acid-binding proteins"/>
    <property type="match status" value="1"/>
</dbReference>
<dbReference type="OrthoDB" id="4714412at2"/>
<feature type="domain" description="ChsH2 C-terminal OB-fold" evidence="1">
    <location>
        <begin position="55"/>
        <end position="121"/>
    </location>
</feature>